<evidence type="ECO:0000256" key="3">
    <source>
        <dbReference type="ARBA" id="ARBA00023163"/>
    </source>
</evidence>
<dbReference type="InterPro" id="IPR036388">
    <property type="entry name" value="WH-like_DNA-bd_sf"/>
</dbReference>
<dbReference type="InterPro" id="IPR002577">
    <property type="entry name" value="HTH_HxlR"/>
</dbReference>
<dbReference type="RefSeq" id="WP_013568564.1">
    <property type="nucleotide sequence ID" value="NC_014963.1"/>
</dbReference>
<organism evidence="5 6">
    <name type="scientific">Terriglobus saanensis (strain ATCC BAA-1853 / DSM 23119 / SP1PR4)</name>
    <dbReference type="NCBI Taxonomy" id="401053"/>
    <lineage>
        <taxon>Bacteria</taxon>
        <taxon>Pseudomonadati</taxon>
        <taxon>Acidobacteriota</taxon>
        <taxon>Terriglobia</taxon>
        <taxon>Terriglobales</taxon>
        <taxon>Acidobacteriaceae</taxon>
        <taxon>Terriglobus</taxon>
    </lineage>
</organism>
<dbReference type="Proteomes" id="UP000006844">
    <property type="component" value="Chromosome"/>
</dbReference>
<evidence type="ECO:0000256" key="2">
    <source>
        <dbReference type="ARBA" id="ARBA00023125"/>
    </source>
</evidence>
<evidence type="ECO:0000259" key="4">
    <source>
        <dbReference type="PROSITE" id="PS51118"/>
    </source>
</evidence>
<dbReference type="SUPFAM" id="SSF46785">
    <property type="entry name" value="Winged helix' DNA-binding domain"/>
    <property type="match status" value="1"/>
</dbReference>
<dbReference type="eggNOG" id="COG1733">
    <property type="taxonomic scope" value="Bacteria"/>
</dbReference>
<reference evidence="5 6" key="1">
    <citation type="journal article" date="2012" name="Stand. Genomic Sci.">
        <title>Complete genome sequence of Terriglobus saanensis type strain SP1PR4(T), an Acidobacteria from tundra soil.</title>
        <authorList>
            <person name="Rawat S.R."/>
            <person name="Mannisto M.K."/>
            <person name="Starovoytov V."/>
            <person name="Goodwin L."/>
            <person name="Nolan M."/>
            <person name="Hauser L."/>
            <person name="Land M."/>
            <person name="Davenport K.W."/>
            <person name="Woyke T."/>
            <person name="Haggblom M.M."/>
        </authorList>
    </citation>
    <scope>NUCLEOTIDE SEQUENCE</scope>
    <source>
        <strain evidence="6">ATCC BAA-1853 / DSM 23119 / SP1PR4</strain>
    </source>
</reference>
<dbReference type="EMBL" id="CP002467">
    <property type="protein sequence ID" value="ADV82831.1"/>
    <property type="molecule type" value="Genomic_DNA"/>
</dbReference>
<evidence type="ECO:0000256" key="1">
    <source>
        <dbReference type="ARBA" id="ARBA00023015"/>
    </source>
</evidence>
<feature type="domain" description="HTH hxlR-type" evidence="4">
    <location>
        <begin position="11"/>
        <end position="108"/>
    </location>
</feature>
<keyword evidence="3" id="KW-0804">Transcription</keyword>
<dbReference type="KEGG" id="tsa:AciPR4_2027"/>
<dbReference type="PANTHER" id="PTHR33204">
    <property type="entry name" value="TRANSCRIPTIONAL REGULATOR, MARR FAMILY"/>
    <property type="match status" value="1"/>
</dbReference>
<dbReference type="InterPro" id="IPR036390">
    <property type="entry name" value="WH_DNA-bd_sf"/>
</dbReference>
<dbReference type="Pfam" id="PF01638">
    <property type="entry name" value="HxlR"/>
    <property type="match status" value="1"/>
</dbReference>
<dbReference type="Gene3D" id="1.10.10.10">
    <property type="entry name" value="Winged helix-like DNA-binding domain superfamily/Winged helix DNA-binding domain"/>
    <property type="match status" value="1"/>
</dbReference>
<dbReference type="PROSITE" id="PS51118">
    <property type="entry name" value="HTH_HXLR"/>
    <property type="match status" value="1"/>
</dbReference>
<accession>E8V7B8</accession>
<dbReference type="GO" id="GO:0003677">
    <property type="term" value="F:DNA binding"/>
    <property type="evidence" value="ECO:0007669"/>
    <property type="project" value="UniProtKB-KW"/>
</dbReference>
<sequence>MQRKSMKESPCPIARTLDLIGEWWSILILRDAFQGKKRFTEFQQSLGLAKNVLSARLHKLVDNGILEIIPASDGSAYHEYVLTDKGRSLQPVLIALNQWGASYLPQRRPSKLEPDRKTR</sequence>
<dbReference type="STRING" id="401053.AciPR4_2027"/>
<keyword evidence="6" id="KW-1185">Reference proteome</keyword>
<proteinExistence type="predicted"/>
<dbReference type="OrthoDB" id="9791143at2"/>
<name>E8V7B8_TERSS</name>
<keyword evidence="2" id="KW-0238">DNA-binding</keyword>
<dbReference type="PANTHER" id="PTHR33204:SF18">
    <property type="entry name" value="TRANSCRIPTIONAL REGULATORY PROTEIN"/>
    <property type="match status" value="1"/>
</dbReference>
<gene>
    <name evidence="5" type="ordered locus">AciPR4_2027</name>
</gene>
<dbReference type="AlphaFoldDB" id="E8V7B8"/>
<dbReference type="HOGENOM" id="CLU_111585_0_1_0"/>
<keyword evidence="1" id="KW-0805">Transcription regulation</keyword>
<evidence type="ECO:0000313" key="6">
    <source>
        <dbReference type="Proteomes" id="UP000006844"/>
    </source>
</evidence>
<evidence type="ECO:0000313" key="5">
    <source>
        <dbReference type="EMBL" id="ADV82831.1"/>
    </source>
</evidence>
<protein>
    <submittedName>
        <fullName evidence="5">Transcriptional regulator, HxlR family</fullName>
    </submittedName>
</protein>